<dbReference type="AlphaFoldDB" id="I4EDS7"/>
<name>I4EDS7_9BACT</name>
<dbReference type="PROSITE" id="PS01125">
    <property type="entry name" value="ROK"/>
    <property type="match status" value="1"/>
</dbReference>
<organism evidence="2 3">
    <name type="scientific">Nitrolancea hollandica Lb</name>
    <dbReference type="NCBI Taxonomy" id="1129897"/>
    <lineage>
        <taxon>Bacteria</taxon>
        <taxon>Pseudomonadati</taxon>
        <taxon>Thermomicrobiota</taxon>
        <taxon>Thermomicrobia</taxon>
        <taxon>Sphaerobacterales</taxon>
        <taxon>Sphaerobacterineae</taxon>
        <taxon>Sphaerobacteraceae</taxon>
        <taxon>Nitrolancea</taxon>
    </lineage>
</organism>
<dbReference type="Proteomes" id="UP000004221">
    <property type="component" value="Unassembled WGS sequence"/>
</dbReference>
<dbReference type="InterPro" id="IPR049874">
    <property type="entry name" value="ROK_cs"/>
</dbReference>
<protein>
    <submittedName>
        <fullName evidence="2">Putative Glucokinase</fullName>
        <ecNumber evidence="2">2.7.1.2</ecNumber>
    </submittedName>
</protein>
<gene>
    <name evidence="2" type="ORF">NITHO_1590030</name>
</gene>
<dbReference type="InterPro" id="IPR043129">
    <property type="entry name" value="ATPase_NBD"/>
</dbReference>
<dbReference type="InterPro" id="IPR000600">
    <property type="entry name" value="ROK"/>
</dbReference>
<dbReference type="GO" id="GO:0004340">
    <property type="term" value="F:glucokinase activity"/>
    <property type="evidence" value="ECO:0007669"/>
    <property type="project" value="UniProtKB-EC"/>
</dbReference>
<dbReference type="EC" id="2.7.1.2" evidence="2"/>
<dbReference type="OrthoDB" id="9810372at2"/>
<evidence type="ECO:0000313" key="2">
    <source>
        <dbReference type="EMBL" id="CCF82839.1"/>
    </source>
</evidence>
<comment type="caution">
    <text evidence="2">The sequence shown here is derived from an EMBL/GenBank/DDBJ whole genome shotgun (WGS) entry which is preliminary data.</text>
</comment>
<keyword evidence="2" id="KW-0418">Kinase</keyword>
<sequence length="342" mass="35305">MEQAALPGGWSSLLNADNYVIGIDIGGRGQRVVVANAAGQLLGDAHAIDRGLAGAGVIETISALVEQACLSARIPLERIVRVGVAFGGPVDPKRGLTLLSHRVTGFENFPLVNLIEDTLGIPTVLDNDARAAALGEAMYGAARGSSDVVYVHLGTGVGGGILVDGRLLHGTSNTTGEIGHMVVSVNGPICSCGKPGHLEAYAAAPSILARFRERLRAASPDEIEGWSDPNPISVRMIFERARRGGVAGEVVNETVQVLGLAIANLITVLNPEAVIVGGSVAEVGPLLMNPLAARVRQYAYPASVRRVRISAAQFRGDVTILGAVALAVASLVDRAGESVGQA</sequence>
<dbReference type="PANTHER" id="PTHR18964:SF149">
    <property type="entry name" value="BIFUNCTIONAL UDP-N-ACETYLGLUCOSAMINE 2-EPIMERASE_N-ACETYLMANNOSAMINE KINASE"/>
    <property type="match status" value="1"/>
</dbReference>
<accession>I4EDS7</accession>
<keyword evidence="3" id="KW-1185">Reference proteome</keyword>
<dbReference type="Pfam" id="PF00480">
    <property type="entry name" value="ROK"/>
    <property type="match status" value="1"/>
</dbReference>
<evidence type="ECO:0000256" key="1">
    <source>
        <dbReference type="ARBA" id="ARBA00006479"/>
    </source>
</evidence>
<reference evidence="2 3" key="1">
    <citation type="journal article" date="2012" name="ISME J.">
        <title>Nitrification expanded: discovery, physiology and genomics of a nitrite-oxidizing bacterium from the phylum Chloroflexi.</title>
        <authorList>
            <person name="Sorokin D.Y."/>
            <person name="Lucker S."/>
            <person name="Vejmelkova D."/>
            <person name="Kostrikina N.A."/>
            <person name="Kleerebezem R."/>
            <person name="Rijpstra W.I."/>
            <person name="Damste J.S."/>
            <person name="Le Paslier D."/>
            <person name="Muyzer G."/>
            <person name="Wagner M."/>
            <person name="van Loosdrecht M.C."/>
            <person name="Daims H."/>
        </authorList>
    </citation>
    <scope>NUCLEOTIDE SEQUENCE [LARGE SCALE GENOMIC DNA]</scope>
    <source>
        <strain evidence="3">none</strain>
    </source>
</reference>
<dbReference type="Gene3D" id="3.30.420.40">
    <property type="match status" value="2"/>
</dbReference>
<comment type="similarity">
    <text evidence="1">Belongs to the ROK (NagC/XylR) family.</text>
</comment>
<dbReference type="RefSeq" id="WP_008475302.1">
    <property type="nucleotide sequence ID" value="NZ_CAGS01000067.1"/>
</dbReference>
<evidence type="ECO:0000313" key="3">
    <source>
        <dbReference type="Proteomes" id="UP000004221"/>
    </source>
</evidence>
<keyword evidence="2" id="KW-0808">Transferase</keyword>
<dbReference type="PANTHER" id="PTHR18964">
    <property type="entry name" value="ROK (REPRESSOR, ORF, KINASE) FAMILY"/>
    <property type="match status" value="1"/>
</dbReference>
<proteinExistence type="inferred from homology"/>
<dbReference type="SUPFAM" id="SSF53067">
    <property type="entry name" value="Actin-like ATPase domain"/>
    <property type="match status" value="1"/>
</dbReference>
<dbReference type="EMBL" id="CAGS01000067">
    <property type="protein sequence ID" value="CCF82839.1"/>
    <property type="molecule type" value="Genomic_DNA"/>
</dbReference>